<evidence type="ECO:0000313" key="2">
    <source>
        <dbReference type="Proteomes" id="UP000005463"/>
    </source>
</evidence>
<proteinExistence type="predicted"/>
<evidence type="ECO:0000313" key="1">
    <source>
        <dbReference type="EMBL" id="EDT02747.1"/>
    </source>
</evidence>
<reference evidence="1 2" key="1">
    <citation type="submission" date="2008-03" db="EMBL/GenBank/DDBJ databases">
        <title>Sequencing of the draft genome and assembly of Burkholderia ambifaria IOP40-10.</title>
        <authorList>
            <consortium name="US DOE Joint Genome Institute (JGI-PGF)"/>
            <person name="Copeland A."/>
            <person name="Lucas S."/>
            <person name="Lapidus A."/>
            <person name="Glavina del Rio T."/>
            <person name="Dalin E."/>
            <person name="Tice H."/>
            <person name="Bruce D."/>
            <person name="Goodwin L."/>
            <person name="Pitluck S."/>
            <person name="Larimer F."/>
            <person name="Land M.L."/>
            <person name="Hauser L."/>
            <person name="Tiedje J."/>
            <person name="Richardson P."/>
        </authorList>
    </citation>
    <scope>NUCLEOTIDE SEQUENCE [LARGE SCALE GENOMIC DNA]</scope>
    <source>
        <strain evidence="1 2">IOP40-10</strain>
    </source>
</reference>
<sequence>MPYDTSDGLGEVKWQDHYAYFLGLFQSSPIFESRNRDLRDAFFGEETPGNTKFFKNF</sequence>
<protein>
    <submittedName>
        <fullName evidence="1">ABC transporter</fullName>
    </submittedName>
</protein>
<name>B1FI88_9BURK</name>
<organism evidence="1 2">
    <name type="scientific">Burkholderia ambifaria IOP40-10</name>
    <dbReference type="NCBI Taxonomy" id="396596"/>
    <lineage>
        <taxon>Bacteria</taxon>
        <taxon>Pseudomonadati</taxon>
        <taxon>Pseudomonadota</taxon>
        <taxon>Betaproteobacteria</taxon>
        <taxon>Burkholderiales</taxon>
        <taxon>Burkholderiaceae</taxon>
        <taxon>Burkholderia</taxon>
        <taxon>Burkholderia cepacia complex</taxon>
    </lineage>
</organism>
<dbReference type="PATRIC" id="fig|396596.7.peg.3846"/>
<dbReference type="EMBL" id="ABLC01000101">
    <property type="protein sequence ID" value="EDT02747.1"/>
    <property type="molecule type" value="Genomic_DNA"/>
</dbReference>
<dbReference type="AlphaFoldDB" id="B1FI88"/>
<gene>
    <name evidence="1" type="ORF">BamIOP4010DRAFT_3748</name>
</gene>
<comment type="caution">
    <text evidence="1">The sequence shown here is derived from an EMBL/GenBank/DDBJ whole genome shotgun (WGS) entry which is preliminary data.</text>
</comment>
<dbReference type="Proteomes" id="UP000005463">
    <property type="component" value="Unassembled WGS sequence"/>
</dbReference>
<accession>B1FI88</accession>